<dbReference type="RefSeq" id="WP_109679806.1">
    <property type="nucleotide sequence ID" value="NZ_CP086615.1"/>
</dbReference>
<organism evidence="3 4">
    <name type="scientific">Sediminicurvatus halobius</name>
    <dbReference type="NCBI Taxonomy" id="2182432"/>
    <lineage>
        <taxon>Bacteria</taxon>
        <taxon>Pseudomonadati</taxon>
        <taxon>Pseudomonadota</taxon>
        <taxon>Gammaproteobacteria</taxon>
        <taxon>Chromatiales</taxon>
        <taxon>Ectothiorhodospiraceae</taxon>
        <taxon>Sediminicurvatus</taxon>
    </lineage>
</organism>
<dbReference type="Pfam" id="PF16655">
    <property type="entry name" value="PhoD_N"/>
    <property type="match status" value="1"/>
</dbReference>
<dbReference type="InterPro" id="IPR052900">
    <property type="entry name" value="Phospholipid_Metab_Enz"/>
</dbReference>
<accession>A0A2U2MXG5</accession>
<dbReference type="Pfam" id="PF09423">
    <property type="entry name" value="PhoD"/>
    <property type="match status" value="1"/>
</dbReference>
<dbReference type="PANTHER" id="PTHR43606">
    <property type="entry name" value="PHOSPHATASE, PUTATIVE (AFU_ORTHOLOGUE AFUA_6G08710)-RELATED"/>
    <property type="match status" value="1"/>
</dbReference>
<sequence>MSRRNDCIDRSRRRLLGAGAALGAGAVVLPWAGRAPAVVTSERSRPQIPHGVASGDVTPHSAMIWSRSDRPARMLVETAPTESFRLARPLRGPEALAADDYTARLYLRDLPAGEDVFYRVRFQSLEDPRAVSEPVVGRLRTPGGGRGDVRFVWGGDTAGQGWGIDESLGGMRIYEAMRSLAPDFFIHSGDTVYADGPLEREVALPDGGTWRNLVTEEKSKVAETLDEFRGQYRYNLLDRNVRAFNAEVPQLWQWDDHETVNNWYPGEVLEDERYRVSSVDLLAARARRAFLEYAPLRPVAGDPQRIYRHQAMGPHLELFFLDKRSYRGPNTRNRQAAPGPDTALLGGEQIAWLKRALLASRSTWKVIASDMPVGLIVSDGEAFENGANGDGPPLGREHDIAELLRFIHHNDIRNVVWLTADVHYAAAHYYDPAKARFADFRPFWEFVTGPLHAGTFGPNALDPTFGPQVMYQKAPPEGQRNLPPSAGLQFFGDVRIDGASGVMKVALRDIDGQSLFSVDLEPETA</sequence>
<dbReference type="Proteomes" id="UP000245474">
    <property type="component" value="Unassembled WGS sequence"/>
</dbReference>
<dbReference type="SUPFAM" id="SSF56300">
    <property type="entry name" value="Metallo-dependent phosphatases"/>
    <property type="match status" value="1"/>
</dbReference>
<dbReference type="Gene3D" id="2.60.40.380">
    <property type="entry name" value="Purple acid phosphatase-like, N-terminal"/>
    <property type="match status" value="1"/>
</dbReference>
<dbReference type="InterPro" id="IPR029052">
    <property type="entry name" value="Metallo-depent_PP-like"/>
</dbReference>
<dbReference type="InterPro" id="IPR032093">
    <property type="entry name" value="PhoD_N"/>
</dbReference>
<dbReference type="PANTHER" id="PTHR43606:SF1">
    <property type="entry name" value="PHOD-LIKE PHOSPHATASE METALLOPHOSPHATASE DOMAIN-CONTAINING PROTEIN"/>
    <property type="match status" value="1"/>
</dbReference>
<dbReference type="InterPro" id="IPR018946">
    <property type="entry name" value="PhoD-like_MPP"/>
</dbReference>
<dbReference type="Gene3D" id="3.60.21.70">
    <property type="entry name" value="PhoD-like phosphatase"/>
    <property type="match status" value="1"/>
</dbReference>
<dbReference type="PROSITE" id="PS51318">
    <property type="entry name" value="TAT"/>
    <property type="match status" value="1"/>
</dbReference>
<feature type="domain" description="PhoD-like phosphatase metallophosphatase" evidence="1">
    <location>
        <begin position="153"/>
        <end position="506"/>
    </location>
</feature>
<proteinExistence type="predicted"/>
<feature type="domain" description="Phospholipase D N-terminal" evidence="2">
    <location>
        <begin position="50"/>
        <end position="141"/>
    </location>
</feature>
<keyword evidence="4" id="KW-1185">Reference proteome</keyword>
<dbReference type="CDD" id="cd07389">
    <property type="entry name" value="MPP_PhoD"/>
    <property type="match status" value="1"/>
</dbReference>
<dbReference type="EMBL" id="QFFI01000031">
    <property type="protein sequence ID" value="PWG61571.1"/>
    <property type="molecule type" value="Genomic_DNA"/>
</dbReference>
<dbReference type="InterPro" id="IPR006311">
    <property type="entry name" value="TAT_signal"/>
</dbReference>
<dbReference type="OrthoDB" id="327733at2"/>
<comment type="caution">
    <text evidence="3">The sequence shown here is derived from an EMBL/GenBank/DDBJ whole genome shotgun (WGS) entry which is preliminary data.</text>
</comment>
<reference evidence="3 4" key="1">
    <citation type="submission" date="2018-05" db="EMBL/GenBank/DDBJ databases">
        <title>Spiribacter halobius sp. nov., a moderately halophilic bacterium isolated from marine solar saltern.</title>
        <authorList>
            <person name="Zheng W.-S."/>
            <person name="Lu D.-C."/>
            <person name="Du Z.-J."/>
        </authorList>
    </citation>
    <scope>NUCLEOTIDE SEQUENCE [LARGE SCALE GENOMIC DNA]</scope>
    <source>
        <strain evidence="3 4">E85</strain>
    </source>
</reference>
<gene>
    <name evidence="3" type="ORF">DEM34_15820</name>
</gene>
<evidence type="ECO:0000313" key="4">
    <source>
        <dbReference type="Proteomes" id="UP000245474"/>
    </source>
</evidence>
<evidence type="ECO:0000259" key="2">
    <source>
        <dbReference type="Pfam" id="PF16655"/>
    </source>
</evidence>
<evidence type="ECO:0000313" key="3">
    <source>
        <dbReference type="EMBL" id="PWG61571.1"/>
    </source>
</evidence>
<protein>
    <submittedName>
        <fullName evidence="3">Alkaline phosphatase</fullName>
    </submittedName>
</protein>
<name>A0A2U2MXG5_9GAMM</name>
<dbReference type="AlphaFoldDB" id="A0A2U2MXG5"/>
<dbReference type="InterPro" id="IPR038607">
    <property type="entry name" value="PhoD-like_sf"/>
</dbReference>
<evidence type="ECO:0000259" key="1">
    <source>
        <dbReference type="Pfam" id="PF09423"/>
    </source>
</evidence>